<dbReference type="InterPro" id="IPR000182">
    <property type="entry name" value="GNAT_dom"/>
</dbReference>
<feature type="domain" description="N-acetyltransferase" evidence="1">
    <location>
        <begin position="39"/>
        <end position="112"/>
    </location>
</feature>
<name>B4VUA3_9CYAN</name>
<protein>
    <recommendedName>
        <fullName evidence="1">N-acetyltransferase domain-containing protein</fullName>
    </recommendedName>
</protein>
<dbReference type="STRING" id="118168.MC7420_3899"/>
<dbReference type="CDD" id="cd04301">
    <property type="entry name" value="NAT_SF"/>
    <property type="match status" value="1"/>
</dbReference>
<dbReference type="HOGENOM" id="CLU_2012671_0_0_3"/>
<dbReference type="GO" id="GO:0016747">
    <property type="term" value="F:acyltransferase activity, transferring groups other than amino-acyl groups"/>
    <property type="evidence" value="ECO:0007669"/>
    <property type="project" value="InterPro"/>
</dbReference>
<dbReference type="SUPFAM" id="SSF55729">
    <property type="entry name" value="Acyl-CoA N-acyltransferases (Nat)"/>
    <property type="match status" value="1"/>
</dbReference>
<keyword evidence="3" id="KW-1185">Reference proteome</keyword>
<dbReference type="Pfam" id="PF13508">
    <property type="entry name" value="Acetyltransf_7"/>
    <property type="match status" value="1"/>
</dbReference>
<organism evidence="2 3">
    <name type="scientific">Coleofasciculus chthonoplastes PCC 7420</name>
    <dbReference type="NCBI Taxonomy" id="118168"/>
    <lineage>
        <taxon>Bacteria</taxon>
        <taxon>Bacillati</taxon>
        <taxon>Cyanobacteriota</taxon>
        <taxon>Cyanophyceae</taxon>
        <taxon>Coleofasciculales</taxon>
        <taxon>Coleofasciculaceae</taxon>
        <taxon>Coleofasciculus</taxon>
    </lineage>
</organism>
<dbReference type="Gene3D" id="3.40.630.30">
    <property type="match status" value="1"/>
</dbReference>
<reference evidence="2 3" key="1">
    <citation type="submission" date="2008-07" db="EMBL/GenBank/DDBJ databases">
        <authorList>
            <person name="Tandeau de Marsac N."/>
            <person name="Ferriera S."/>
            <person name="Johnson J."/>
            <person name="Kravitz S."/>
            <person name="Beeson K."/>
            <person name="Sutton G."/>
            <person name="Rogers Y.-H."/>
            <person name="Friedman R."/>
            <person name="Frazier M."/>
            <person name="Venter J.C."/>
        </authorList>
    </citation>
    <scope>NUCLEOTIDE SEQUENCE [LARGE SCALE GENOMIC DNA]</scope>
    <source>
        <strain evidence="2 3">PCC 7420</strain>
    </source>
</reference>
<proteinExistence type="predicted"/>
<dbReference type="InterPro" id="IPR016181">
    <property type="entry name" value="Acyl_CoA_acyltransferase"/>
</dbReference>
<gene>
    <name evidence="2" type="ORF">MC7420_3899</name>
</gene>
<accession>B4VUA3</accession>
<dbReference type="AlphaFoldDB" id="B4VUA3"/>
<dbReference type="Proteomes" id="UP000003835">
    <property type="component" value="Unassembled WGS sequence"/>
</dbReference>
<evidence type="ECO:0000313" key="2">
    <source>
        <dbReference type="EMBL" id="EDX74375.1"/>
    </source>
</evidence>
<dbReference type="eggNOG" id="COG0456">
    <property type="taxonomic scope" value="Bacteria"/>
</dbReference>
<dbReference type="EMBL" id="DS989853">
    <property type="protein sequence ID" value="EDX74375.1"/>
    <property type="molecule type" value="Genomic_DNA"/>
</dbReference>
<evidence type="ECO:0000259" key="1">
    <source>
        <dbReference type="Pfam" id="PF13508"/>
    </source>
</evidence>
<evidence type="ECO:0000313" key="3">
    <source>
        <dbReference type="Proteomes" id="UP000003835"/>
    </source>
</evidence>
<sequence>MVYKLNGREDELTVNLSVRVFPRTFGYQGEMRYEFTQADDLVGVVSVCEDETSYFIHFLNVMPGNRGKGYGSKILKMLCQMLHDKPITLELDKGSPFGIENLRAWYSRHGFVSTTEDLMIRQPPGSRKQEA</sequence>